<keyword evidence="3" id="KW-1185">Reference proteome</keyword>
<gene>
    <name evidence="2" type="ORF">SMRZ_LOCUS12599</name>
</gene>
<sequence>MKNIWNSKQLPTNTKLSTQNTSDPLVRHYQQQPTMGENKQNPSGGRNHDEALEVDRTHIEESIEMHHKTSPHMESSRPKEKRKTKEHITSKDGDRHEKNEQKLDRTGKEGPGQSRLENAGQWPMLHCE</sequence>
<feature type="compositionally biased region" description="Basic and acidic residues" evidence="1">
    <location>
        <begin position="46"/>
        <end position="67"/>
    </location>
</feature>
<dbReference type="Proteomes" id="UP000277204">
    <property type="component" value="Unassembled WGS sequence"/>
</dbReference>
<reference evidence="2 3" key="1">
    <citation type="submission" date="2018-11" db="EMBL/GenBank/DDBJ databases">
        <authorList>
            <consortium name="Pathogen Informatics"/>
        </authorList>
    </citation>
    <scope>NUCLEOTIDE SEQUENCE [LARGE SCALE GENOMIC DNA]</scope>
    <source>
        <strain evidence="2 3">Zambia</strain>
    </source>
</reference>
<feature type="compositionally biased region" description="Basic and acidic residues" evidence="1">
    <location>
        <begin position="86"/>
        <end position="108"/>
    </location>
</feature>
<feature type="compositionally biased region" description="Polar residues" evidence="1">
    <location>
        <begin position="1"/>
        <end position="44"/>
    </location>
</feature>
<feature type="region of interest" description="Disordered" evidence="1">
    <location>
        <begin position="1"/>
        <end position="128"/>
    </location>
</feature>
<accession>A0A3P8B8W9</accession>
<dbReference type="EMBL" id="UZAI01008145">
    <property type="protein sequence ID" value="VDP01184.1"/>
    <property type="molecule type" value="Genomic_DNA"/>
</dbReference>
<name>A0A3P8B8W9_9TREM</name>
<protein>
    <submittedName>
        <fullName evidence="2">Uncharacterized protein</fullName>
    </submittedName>
</protein>
<proteinExistence type="predicted"/>
<evidence type="ECO:0000313" key="3">
    <source>
        <dbReference type="Proteomes" id="UP000277204"/>
    </source>
</evidence>
<organism evidence="2 3">
    <name type="scientific">Schistosoma margrebowiei</name>
    <dbReference type="NCBI Taxonomy" id="48269"/>
    <lineage>
        <taxon>Eukaryota</taxon>
        <taxon>Metazoa</taxon>
        <taxon>Spiralia</taxon>
        <taxon>Lophotrochozoa</taxon>
        <taxon>Platyhelminthes</taxon>
        <taxon>Trematoda</taxon>
        <taxon>Digenea</taxon>
        <taxon>Strigeidida</taxon>
        <taxon>Schistosomatoidea</taxon>
        <taxon>Schistosomatidae</taxon>
        <taxon>Schistosoma</taxon>
    </lineage>
</organism>
<evidence type="ECO:0000256" key="1">
    <source>
        <dbReference type="SAM" id="MobiDB-lite"/>
    </source>
</evidence>
<evidence type="ECO:0000313" key="2">
    <source>
        <dbReference type="EMBL" id="VDP01184.1"/>
    </source>
</evidence>
<dbReference type="AlphaFoldDB" id="A0A3P8B8W9"/>